<sequence length="81" mass="9209">MVRGNPWPLQRRYFKSIEDVESVATFLMALGKGRQPFCDPVHVCRDKDLGRTAYPSGYDESKRQRIVAVMSQDAEEALSCT</sequence>
<comment type="caution">
    <text evidence="1">The sequence shown here is derived from an EMBL/GenBank/DDBJ whole genome shotgun (WGS) entry which is preliminary data.</text>
</comment>
<gene>
    <name evidence="1" type="ORF">CJ199_06835</name>
</gene>
<organism evidence="1 2">
    <name type="scientific">Brevibacterium paucivorans</name>
    <dbReference type="NCBI Taxonomy" id="170994"/>
    <lineage>
        <taxon>Bacteria</taxon>
        <taxon>Bacillati</taxon>
        <taxon>Actinomycetota</taxon>
        <taxon>Actinomycetes</taxon>
        <taxon>Micrococcales</taxon>
        <taxon>Brevibacteriaceae</taxon>
        <taxon>Brevibacterium</taxon>
    </lineage>
</organism>
<reference evidence="1 2" key="1">
    <citation type="submission" date="2017-09" db="EMBL/GenBank/DDBJ databases">
        <title>Bacterial strain isolated from the female urinary microbiota.</title>
        <authorList>
            <person name="Thomas-White K."/>
            <person name="Kumar N."/>
            <person name="Forster S."/>
            <person name="Putonti C."/>
            <person name="Lawley T."/>
            <person name="Wolfe A.J."/>
        </authorList>
    </citation>
    <scope>NUCLEOTIDE SEQUENCE [LARGE SCALE GENOMIC DNA]</scope>
    <source>
        <strain evidence="1 2">UMB1301</strain>
    </source>
</reference>
<name>A0A2N6VNI2_9MICO</name>
<evidence type="ECO:0000313" key="2">
    <source>
        <dbReference type="Proteomes" id="UP000235598"/>
    </source>
</evidence>
<dbReference type="AlphaFoldDB" id="A0A2N6VNI2"/>
<dbReference type="Proteomes" id="UP000235598">
    <property type="component" value="Unassembled WGS sequence"/>
</dbReference>
<proteinExistence type="predicted"/>
<protein>
    <submittedName>
        <fullName evidence="1">Uncharacterized protein</fullName>
    </submittedName>
</protein>
<dbReference type="EMBL" id="PNHK01000002">
    <property type="protein sequence ID" value="PMD05712.1"/>
    <property type="molecule type" value="Genomic_DNA"/>
</dbReference>
<accession>A0A2N6VNI2</accession>
<evidence type="ECO:0000313" key="1">
    <source>
        <dbReference type="EMBL" id="PMD05712.1"/>
    </source>
</evidence>